<keyword evidence="3" id="KW-1185">Reference proteome</keyword>
<name>A0ABN9ZTR1_PIPNA</name>
<dbReference type="EMBL" id="OY882859">
    <property type="protein sequence ID" value="CAK6441618.1"/>
    <property type="molecule type" value="Genomic_DNA"/>
</dbReference>
<accession>A0ABN9ZTR1</accession>
<evidence type="ECO:0008006" key="4">
    <source>
        <dbReference type="Google" id="ProtNLM"/>
    </source>
</evidence>
<dbReference type="Proteomes" id="UP001314169">
    <property type="component" value="Chromosome 2"/>
</dbReference>
<evidence type="ECO:0000313" key="2">
    <source>
        <dbReference type="EMBL" id="CAK6441618.1"/>
    </source>
</evidence>
<organism evidence="2 3">
    <name type="scientific">Pipistrellus nathusii</name>
    <name type="common">Nathusius' pipistrelle</name>
    <dbReference type="NCBI Taxonomy" id="59473"/>
    <lineage>
        <taxon>Eukaryota</taxon>
        <taxon>Metazoa</taxon>
        <taxon>Chordata</taxon>
        <taxon>Craniata</taxon>
        <taxon>Vertebrata</taxon>
        <taxon>Euteleostomi</taxon>
        <taxon>Mammalia</taxon>
        <taxon>Eutheria</taxon>
        <taxon>Laurasiatheria</taxon>
        <taxon>Chiroptera</taxon>
        <taxon>Yangochiroptera</taxon>
        <taxon>Vespertilionidae</taxon>
        <taxon>Pipistrellus</taxon>
    </lineage>
</organism>
<sequence length="102" mass="11698">MPSKNTSDSSCLCSNKTLLFVVVLRIVISQSTECSMCLFNVKLIVIFHVGTKWFAQGTPEFMTCDASQKTEHTMKTALLEKKKKKRKQNFPYLSCCPKYYIM</sequence>
<keyword evidence="1" id="KW-0732">Signal</keyword>
<protein>
    <recommendedName>
        <fullName evidence="4">Secreted protein</fullName>
    </recommendedName>
</protein>
<gene>
    <name evidence="2" type="ORF">MPIPNATIZW_LOCUS9924</name>
</gene>
<evidence type="ECO:0000256" key="1">
    <source>
        <dbReference type="SAM" id="SignalP"/>
    </source>
</evidence>
<feature type="signal peptide" evidence="1">
    <location>
        <begin position="1"/>
        <end position="34"/>
    </location>
</feature>
<proteinExistence type="predicted"/>
<feature type="chain" id="PRO_5046256563" description="Secreted protein" evidence="1">
    <location>
        <begin position="35"/>
        <end position="102"/>
    </location>
</feature>
<evidence type="ECO:0000313" key="3">
    <source>
        <dbReference type="Proteomes" id="UP001314169"/>
    </source>
</evidence>
<reference evidence="2" key="1">
    <citation type="submission" date="2023-12" db="EMBL/GenBank/DDBJ databases">
        <authorList>
            <person name="Brown T."/>
        </authorList>
    </citation>
    <scope>NUCLEOTIDE SEQUENCE</scope>
</reference>